<evidence type="ECO:0000256" key="2">
    <source>
        <dbReference type="ARBA" id="ARBA00016066"/>
    </source>
</evidence>
<protein>
    <recommendedName>
        <fullName evidence="2">Anaphase-promoting complex subunit 5</fullName>
    </recommendedName>
</protein>
<dbReference type="EMBL" id="BEYU01000178">
    <property type="protein sequence ID" value="GBG34036.1"/>
    <property type="molecule type" value="Genomic_DNA"/>
</dbReference>
<proteinExistence type="inferred from homology"/>
<evidence type="ECO:0000256" key="5">
    <source>
        <dbReference type="ARBA" id="ARBA00022786"/>
    </source>
</evidence>
<feature type="domain" description="Anaphase-promoting complex subunit 5" evidence="8">
    <location>
        <begin position="332"/>
        <end position="459"/>
    </location>
</feature>
<accession>A0A2R5GT38</accession>
<dbReference type="InParanoid" id="A0A2R5GT38"/>
<evidence type="ECO:0000256" key="4">
    <source>
        <dbReference type="ARBA" id="ARBA00022776"/>
    </source>
</evidence>
<dbReference type="PANTHER" id="PTHR12830">
    <property type="entry name" value="ANAPHASE-PROMOTING COMPLEX SUBUNIT 5"/>
    <property type="match status" value="1"/>
</dbReference>
<evidence type="ECO:0000256" key="3">
    <source>
        <dbReference type="ARBA" id="ARBA00022618"/>
    </source>
</evidence>
<dbReference type="AlphaFoldDB" id="A0A2R5GT38"/>
<feature type="compositionally biased region" description="Polar residues" evidence="7">
    <location>
        <begin position="250"/>
        <end position="263"/>
    </location>
</feature>
<dbReference type="GO" id="GO:0070979">
    <property type="term" value="P:protein K11-linked ubiquitination"/>
    <property type="evidence" value="ECO:0007669"/>
    <property type="project" value="TreeGrafter"/>
</dbReference>
<comment type="caution">
    <text evidence="9">The sequence shown here is derived from an EMBL/GenBank/DDBJ whole genome shotgun (WGS) entry which is preliminary data.</text>
</comment>
<comment type="similarity">
    <text evidence="1">Belongs to the APC5 family.</text>
</comment>
<dbReference type="GO" id="GO:0045842">
    <property type="term" value="P:positive regulation of mitotic metaphase/anaphase transition"/>
    <property type="evidence" value="ECO:0007669"/>
    <property type="project" value="TreeGrafter"/>
</dbReference>
<reference evidence="9 10" key="1">
    <citation type="submission" date="2017-12" db="EMBL/GenBank/DDBJ databases">
        <title>Sequencing, de novo assembly and annotation of complete genome of a new Thraustochytrid species, strain FCC1311.</title>
        <authorList>
            <person name="Sedici K."/>
            <person name="Godart F."/>
            <person name="Aiese Cigliano R."/>
            <person name="Sanseverino W."/>
            <person name="Barakat M."/>
            <person name="Ortet P."/>
            <person name="Marechal E."/>
            <person name="Cagnac O."/>
            <person name="Amato A."/>
        </authorList>
    </citation>
    <scope>NUCLEOTIDE SEQUENCE [LARGE SCALE GENOMIC DNA]</scope>
</reference>
<keyword evidence="10" id="KW-1185">Reference proteome</keyword>
<keyword evidence="3" id="KW-0132">Cell division</keyword>
<evidence type="ECO:0000256" key="1">
    <source>
        <dbReference type="ARBA" id="ARBA00007450"/>
    </source>
</evidence>
<evidence type="ECO:0000259" key="8">
    <source>
        <dbReference type="Pfam" id="PF12862"/>
    </source>
</evidence>
<dbReference type="GO" id="GO:0051301">
    <property type="term" value="P:cell division"/>
    <property type="evidence" value="ECO:0007669"/>
    <property type="project" value="UniProtKB-KW"/>
</dbReference>
<keyword evidence="6" id="KW-0131">Cell cycle</keyword>
<evidence type="ECO:0000313" key="9">
    <source>
        <dbReference type="EMBL" id="GBG34036.1"/>
    </source>
</evidence>
<dbReference type="InterPro" id="IPR037679">
    <property type="entry name" value="Apc5"/>
</dbReference>
<sequence length="1014" mass="108939">MSASGSPAGGTGGAVAAAASASAAARRGGSGSGSGGHGWSERATPHKLALCVLARLYVLPPEEDANVCCELTPEQVRDVQLFLIQAIRRVDKIVEPVLAETCREIERSVANGYEVGAFLRDAMESIDSPDALFDMLESLREVLLPPSAVSTTSDVNLSGRPTHIEPGGVFGIFLRRVLLSCNRSFEALSRLFHEIGLYTRASSSGEGVLGLTPRAKPYSLKRKMTFDEAEEDIDLTNMGNDGASAPAGQDLNTPGVSAASTGAPSERKTAPSGRGGPDASTFRSFVSRRQLQYHLHMMAEEIESRVGVVPPQQVESEVAEMLRVTPDLPRAHFVRYLNCLLHREYQGAVDSLHTYFDYCMRSGGPTSSAAIATASAAAVAASGGRGGTQSSAAVHASAALGRRRPMMQYAVLNLAALHYQFGHRHEAMLAIQETVRVAQQNGDHVCVVFALTWLYRLASSAGGQETAQLLRRCLSRARELGLDHVQGLSHLVTAQYRLQAPLAIPTAMPAPVQGFHAIRGLGAVAARPVWHALQRGEDASASSIGTYLEATTTAMRGGAGPGGPRGMRFQQGNAGANAAGSSELMHTNVPDPASRAAMSQAIKAVNASLATPSVHFSNAMTIAGRAQLVKSAAWEAYGHFSLSWLASLSHLNYYAGRHGTDASDTCLALCRLAILQAEYGGLENLCPEPPTRVNTGPDAFVKALLLLVQAKQTFKYAPNNFIVLTMVYLLLKRATARGDAVDARMYAAALFSLTPSRQSVSGIGGNYFGEDMPARAQILWIDTLRTQGRLTEAHALIHLLMSQGSDMSLHALREAMDLDLAQIFLQDGASAVAALPYTLRCLARTERNGQTSLFHSAAIKLAATQLQMGHVQRALQLLQRALPHVTVHGKFEMVGDLHLLLAKCHLAEARKLPAARRRPLLARSLRALLEATKAHERACYTSELQEDFYLLARVHDALGSLPGCAGADAQRHHAERDRIAARFLALRRQQLRPRVRVVGYMQSERLVNQVICAS</sequence>
<evidence type="ECO:0000313" key="10">
    <source>
        <dbReference type="Proteomes" id="UP000241890"/>
    </source>
</evidence>
<feature type="region of interest" description="Disordered" evidence="7">
    <location>
        <begin position="235"/>
        <end position="281"/>
    </location>
</feature>
<dbReference type="GO" id="GO:0031145">
    <property type="term" value="P:anaphase-promoting complex-dependent catabolic process"/>
    <property type="evidence" value="ECO:0007669"/>
    <property type="project" value="TreeGrafter"/>
</dbReference>
<dbReference type="OrthoDB" id="2504561at2759"/>
<dbReference type="PANTHER" id="PTHR12830:SF9">
    <property type="entry name" value="ANAPHASE-PROMOTING COMPLEX SUBUNIT 5"/>
    <property type="match status" value="1"/>
</dbReference>
<keyword evidence="5" id="KW-0833">Ubl conjugation pathway</keyword>
<evidence type="ECO:0000256" key="6">
    <source>
        <dbReference type="ARBA" id="ARBA00023306"/>
    </source>
</evidence>
<keyword evidence="4" id="KW-0498">Mitosis</keyword>
<gene>
    <name evidence="9" type="ORF">FCC1311_102592</name>
</gene>
<name>A0A2R5GT38_9STRA</name>
<dbReference type="Proteomes" id="UP000241890">
    <property type="component" value="Unassembled WGS sequence"/>
</dbReference>
<dbReference type="InterPro" id="IPR026000">
    <property type="entry name" value="Apc5_dom"/>
</dbReference>
<dbReference type="GO" id="GO:0005680">
    <property type="term" value="C:anaphase-promoting complex"/>
    <property type="evidence" value="ECO:0007669"/>
    <property type="project" value="InterPro"/>
</dbReference>
<dbReference type="Pfam" id="PF12862">
    <property type="entry name" value="ANAPC5"/>
    <property type="match status" value="2"/>
</dbReference>
<feature type="domain" description="Anaphase-promoting complex subunit 5" evidence="8">
    <location>
        <begin position="843"/>
        <end position="881"/>
    </location>
</feature>
<evidence type="ECO:0000256" key="7">
    <source>
        <dbReference type="SAM" id="MobiDB-lite"/>
    </source>
</evidence>
<organism evidence="9 10">
    <name type="scientific">Hondaea fermentalgiana</name>
    <dbReference type="NCBI Taxonomy" id="2315210"/>
    <lineage>
        <taxon>Eukaryota</taxon>
        <taxon>Sar</taxon>
        <taxon>Stramenopiles</taxon>
        <taxon>Bigyra</taxon>
        <taxon>Labyrinthulomycetes</taxon>
        <taxon>Thraustochytrida</taxon>
        <taxon>Thraustochytriidae</taxon>
        <taxon>Hondaea</taxon>
    </lineage>
</organism>